<dbReference type="EMBL" id="AXCP01007430">
    <property type="status" value="NOT_ANNOTATED_CDS"/>
    <property type="molecule type" value="Genomic_DNA"/>
</dbReference>
<sequence length="101" mass="11719">MTAILRQMTTAARADWLRIRRNIRQRQSRLRNHVNAHGPVHQAKERKLEALLKLHEAMTAAERASATAELEAAEVKLRSVRRVRRSARQRADRDRARHGRG</sequence>
<organism evidence="2">
    <name type="scientific">Anopheles atroparvus</name>
    <name type="common">European mosquito</name>
    <dbReference type="NCBI Taxonomy" id="41427"/>
    <lineage>
        <taxon>Eukaryota</taxon>
        <taxon>Metazoa</taxon>
        <taxon>Ecdysozoa</taxon>
        <taxon>Arthropoda</taxon>
        <taxon>Hexapoda</taxon>
        <taxon>Insecta</taxon>
        <taxon>Pterygota</taxon>
        <taxon>Neoptera</taxon>
        <taxon>Endopterygota</taxon>
        <taxon>Diptera</taxon>
        <taxon>Nematocera</taxon>
        <taxon>Culicoidea</taxon>
        <taxon>Culicidae</taxon>
        <taxon>Anophelinae</taxon>
        <taxon>Anopheles</taxon>
    </lineage>
</organism>
<dbReference type="AlphaFoldDB" id="A0A182JFF5"/>
<evidence type="ECO:0000256" key="1">
    <source>
        <dbReference type="SAM" id="MobiDB-lite"/>
    </source>
</evidence>
<evidence type="ECO:0000313" key="2">
    <source>
        <dbReference type="EnsemblMetazoa" id="AATE017072-PA.1"/>
    </source>
</evidence>
<accession>A0A182JFF5</accession>
<reference evidence="2" key="1">
    <citation type="submission" date="2022-08" db="UniProtKB">
        <authorList>
            <consortium name="EnsemblMetazoa"/>
        </authorList>
    </citation>
    <scope>IDENTIFICATION</scope>
    <source>
        <strain evidence="2">EBRO</strain>
    </source>
</reference>
<proteinExistence type="predicted"/>
<dbReference type="EnsemblMetazoa" id="AATE017072-RA">
    <property type="protein sequence ID" value="AATE017072-PA.1"/>
    <property type="gene ID" value="AATE017072"/>
</dbReference>
<dbReference type="VEuPathDB" id="VectorBase:AATE017072"/>
<name>A0A182JFF5_ANOAO</name>
<protein>
    <submittedName>
        <fullName evidence="2">Uncharacterized protein</fullName>
    </submittedName>
</protein>
<feature type="region of interest" description="Disordered" evidence="1">
    <location>
        <begin position="81"/>
        <end position="101"/>
    </location>
</feature>